<dbReference type="Proteomes" id="UP000800092">
    <property type="component" value="Unassembled WGS sequence"/>
</dbReference>
<gene>
    <name evidence="1" type="ORF">EV356DRAFT_13383</name>
</gene>
<dbReference type="AlphaFoldDB" id="A0A6A6HHL8"/>
<proteinExistence type="predicted"/>
<accession>A0A6A6HHL8</accession>
<reference evidence="1" key="1">
    <citation type="journal article" date="2020" name="Stud. Mycol.">
        <title>101 Dothideomycetes genomes: a test case for predicting lifestyles and emergence of pathogens.</title>
        <authorList>
            <person name="Haridas S."/>
            <person name="Albert R."/>
            <person name="Binder M."/>
            <person name="Bloem J."/>
            <person name="Labutti K."/>
            <person name="Salamov A."/>
            <person name="Andreopoulos B."/>
            <person name="Baker S."/>
            <person name="Barry K."/>
            <person name="Bills G."/>
            <person name="Bluhm B."/>
            <person name="Cannon C."/>
            <person name="Castanera R."/>
            <person name="Culley D."/>
            <person name="Daum C."/>
            <person name="Ezra D."/>
            <person name="Gonzalez J."/>
            <person name="Henrissat B."/>
            <person name="Kuo A."/>
            <person name="Liang C."/>
            <person name="Lipzen A."/>
            <person name="Lutzoni F."/>
            <person name="Magnuson J."/>
            <person name="Mondo S."/>
            <person name="Nolan M."/>
            <person name="Ohm R."/>
            <person name="Pangilinan J."/>
            <person name="Park H.-J."/>
            <person name="Ramirez L."/>
            <person name="Alfaro M."/>
            <person name="Sun H."/>
            <person name="Tritt A."/>
            <person name="Yoshinaga Y."/>
            <person name="Zwiers L.-H."/>
            <person name="Turgeon B."/>
            <person name="Goodwin S."/>
            <person name="Spatafora J."/>
            <person name="Crous P."/>
            <person name="Grigoriev I."/>
        </authorList>
    </citation>
    <scope>NUCLEOTIDE SEQUENCE</scope>
    <source>
        <strain evidence="1">Tuck. ex Michener</strain>
    </source>
</reference>
<evidence type="ECO:0000313" key="2">
    <source>
        <dbReference type="Proteomes" id="UP000800092"/>
    </source>
</evidence>
<keyword evidence="2" id="KW-1185">Reference proteome</keyword>
<sequence length="159" mass="17683">MGTHSPLNWARHCTCVVCSEISEEAREFLILNHASSYAAWARLKIEALMFCPLKMTYIDSRVYLLPPLAPILTKLSLPPPIAPPPQSSSVRSVLWPPLLVAPAFSAPFAPTPMLPFLSSLICHSYPPPAWPTRSLPPHLRFHTPHSSSLPCRILGPWYP</sequence>
<organism evidence="1 2">
    <name type="scientific">Viridothelium virens</name>
    <name type="common">Speckled blister lichen</name>
    <name type="synonym">Trypethelium virens</name>
    <dbReference type="NCBI Taxonomy" id="1048519"/>
    <lineage>
        <taxon>Eukaryota</taxon>
        <taxon>Fungi</taxon>
        <taxon>Dikarya</taxon>
        <taxon>Ascomycota</taxon>
        <taxon>Pezizomycotina</taxon>
        <taxon>Dothideomycetes</taxon>
        <taxon>Dothideomycetes incertae sedis</taxon>
        <taxon>Trypetheliales</taxon>
        <taxon>Trypetheliaceae</taxon>
        <taxon>Viridothelium</taxon>
    </lineage>
</organism>
<protein>
    <submittedName>
        <fullName evidence="1">Uncharacterized protein</fullName>
    </submittedName>
</protein>
<evidence type="ECO:0000313" key="1">
    <source>
        <dbReference type="EMBL" id="KAF2237338.1"/>
    </source>
</evidence>
<name>A0A6A6HHL8_VIRVR</name>
<dbReference type="EMBL" id="ML991780">
    <property type="protein sequence ID" value="KAF2237338.1"/>
    <property type="molecule type" value="Genomic_DNA"/>
</dbReference>